<evidence type="ECO:0000313" key="10">
    <source>
        <dbReference type="EMBL" id="PAA80774.1"/>
    </source>
</evidence>
<keyword evidence="7" id="KW-0808">Transferase</keyword>
<evidence type="ECO:0000256" key="6">
    <source>
        <dbReference type="ARBA" id="ARBA00047790"/>
    </source>
</evidence>
<evidence type="ECO:0000256" key="1">
    <source>
        <dbReference type="ARBA" id="ARBA00004141"/>
    </source>
</evidence>
<reference evidence="10 11" key="1">
    <citation type="submission" date="2017-06" db="EMBL/GenBank/DDBJ databases">
        <title>A platform for efficient transgenesis in Macrostomum lignano, a flatworm model organism for stem cell research.</title>
        <authorList>
            <person name="Berezikov E."/>
        </authorList>
    </citation>
    <scope>NUCLEOTIDE SEQUENCE [LARGE SCALE GENOMIC DNA]</scope>
    <source>
        <strain evidence="10">DV1</strain>
        <tissue evidence="10">Whole organism</tissue>
    </source>
</reference>
<comment type="subcellular location">
    <subcellularLocation>
        <location evidence="1">Membrane</location>
        <topology evidence="1">Multi-pass membrane protein</topology>
    </subcellularLocation>
</comment>
<dbReference type="EC" id="2.3.1.225" evidence="7"/>
<evidence type="ECO:0000256" key="3">
    <source>
        <dbReference type="ARBA" id="ARBA00022989"/>
    </source>
</evidence>
<evidence type="ECO:0000259" key="9">
    <source>
        <dbReference type="Pfam" id="PF01529"/>
    </source>
</evidence>
<evidence type="ECO:0000256" key="5">
    <source>
        <dbReference type="ARBA" id="ARBA00023463"/>
    </source>
</evidence>
<feature type="transmembrane region" description="Helical" evidence="7">
    <location>
        <begin position="37"/>
        <end position="60"/>
    </location>
</feature>
<evidence type="ECO:0000256" key="4">
    <source>
        <dbReference type="ARBA" id="ARBA00023136"/>
    </source>
</evidence>
<evidence type="ECO:0000256" key="8">
    <source>
        <dbReference type="SAM" id="MobiDB-lite"/>
    </source>
</evidence>
<keyword evidence="3 7" id="KW-1133">Transmembrane helix</keyword>
<dbReference type="STRING" id="282301.A0A267G5W4"/>
<dbReference type="PROSITE" id="PS50216">
    <property type="entry name" value="DHHC"/>
    <property type="match status" value="1"/>
</dbReference>
<evidence type="ECO:0000256" key="7">
    <source>
        <dbReference type="RuleBase" id="RU079119"/>
    </source>
</evidence>
<feature type="transmembrane region" description="Helical" evidence="7">
    <location>
        <begin position="12"/>
        <end position="31"/>
    </location>
</feature>
<keyword evidence="2 7" id="KW-0812">Transmembrane</keyword>
<comment type="similarity">
    <text evidence="5">Belongs to the DHHC palmitoyltransferase family. ERF2/ZDHHC9 subfamily.</text>
</comment>
<feature type="domain" description="Palmitoyltransferase DHHC" evidence="9">
    <location>
        <begin position="99"/>
        <end position="220"/>
    </location>
</feature>
<dbReference type="InterPro" id="IPR001594">
    <property type="entry name" value="Palmitoyltrfase_DHHC"/>
</dbReference>
<comment type="catalytic activity">
    <reaction evidence="6">
        <text>L-cysteinyl-[protein] + hexadecanoyl-CoA = S-hexadecanoyl-L-cysteinyl-[protein] + CoA</text>
        <dbReference type="Rhea" id="RHEA:36683"/>
        <dbReference type="Rhea" id="RHEA-COMP:10131"/>
        <dbReference type="Rhea" id="RHEA-COMP:11032"/>
        <dbReference type="ChEBI" id="CHEBI:29950"/>
        <dbReference type="ChEBI" id="CHEBI:57287"/>
        <dbReference type="ChEBI" id="CHEBI:57379"/>
        <dbReference type="ChEBI" id="CHEBI:74151"/>
        <dbReference type="EC" id="2.3.1.225"/>
    </reaction>
    <physiologicalReaction direction="left-to-right" evidence="6">
        <dbReference type="Rhea" id="RHEA:36684"/>
    </physiologicalReaction>
</comment>
<dbReference type="AlphaFoldDB" id="A0A267G5W4"/>
<feature type="transmembrane region" description="Helical" evidence="7">
    <location>
        <begin position="181"/>
        <end position="207"/>
    </location>
</feature>
<accession>A0A267G5W4</accession>
<dbReference type="PANTHER" id="PTHR12349">
    <property type="entry name" value="ANKYRIN REPEAT AND LEM DOMAIN-CONTAINING PROTEIN 2"/>
    <property type="match status" value="1"/>
</dbReference>
<dbReference type="OrthoDB" id="4096362at2759"/>
<dbReference type="PANTHER" id="PTHR12349:SF2">
    <property type="entry name" value="PALMITOYLTRANSFERASE ZDHHC8"/>
    <property type="match status" value="1"/>
</dbReference>
<dbReference type="GO" id="GO:0019706">
    <property type="term" value="F:protein-cysteine S-palmitoyltransferase activity"/>
    <property type="evidence" value="ECO:0007669"/>
    <property type="project" value="UniProtKB-EC"/>
</dbReference>
<evidence type="ECO:0000313" key="11">
    <source>
        <dbReference type="Proteomes" id="UP000215902"/>
    </source>
</evidence>
<keyword evidence="7" id="KW-0012">Acyltransferase</keyword>
<feature type="compositionally biased region" description="Polar residues" evidence="8">
    <location>
        <begin position="384"/>
        <end position="396"/>
    </location>
</feature>
<keyword evidence="11" id="KW-1185">Reference proteome</keyword>
<dbReference type="GO" id="GO:0016020">
    <property type="term" value="C:membrane"/>
    <property type="evidence" value="ECO:0007669"/>
    <property type="project" value="UniProtKB-SubCell"/>
</dbReference>
<comment type="caution">
    <text evidence="10">The sequence shown here is derived from an EMBL/GenBank/DDBJ whole genome shotgun (WGS) entry which is preliminary data.</text>
</comment>
<feature type="transmembrane region" description="Helical" evidence="7">
    <location>
        <begin position="145"/>
        <end position="169"/>
    </location>
</feature>
<comment type="domain">
    <text evidence="7">The DHHC domain is required for palmitoyltransferase activity.</text>
</comment>
<sequence length="497" mass="54818">MCNCCKCSSKAAPAVVAWSILIVFTVLYFVFVSPYVAYKVTVAIPVLQAFITFFVVANFARATFLDPGTYPQCVRNESDDDDSRGTLFKSVEIRGCQSKIKWCSTCRFYRPPRCSHCSSCDRCIDTFDHHCPWVNNCIGRRNYRAFFFFLSSLTAHTISVLAASIYFVVQHRENLRQVGPIVAIVIVCVAGLLVFPIAGLTGFHIYLISKGVTTNEQVTHKYDVENPFDEGCSKNCLQTLCGSQFPYPVRPFKKRPTSVASGTSAAKKLPENRASLLHYQVDAEGDKIAYETAYEPATTVGANSSAKDDNQQKDLPMPSARPPVPTNGAYASPRPRPAVIGGPAGQMEPLLPPPPQTQPTVHYLRRDQQQQQQQVPSPNEPFAFNSTQTPQPQPTLRHSMLPPHSVPQPIRRLTHYPHSNSARGAPVINAQAVPHGIGVAPRASMETLSSRPGSMAFGNAPVGLQHQQQQPLSPLQDVSNALSDYNEDDIERRVLSF</sequence>
<gene>
    <name evidence="10" type="ORF">BOX15_Mlig034210g1</name>
</gene>
<protein>
    <recommendedName>
        <fullName evidence="7">Palmitoyltransferase</fullName>
        <ecNumber evidence="7">2.3.1.225</ecNumber>
    </recommendedName>
</protein>
<organism evidence="10 11">
    <name type="scientific">Macrostomum lignano</name>
    <dbReference type="NCBI Taxonomy" id="282301"/>
    <lineage>
        <taxon>Eukaryota</taxon>
        <taxon>Metazoa</taxon>
        <taxon>Spiralia</taxon>
        <taxon>Lophotrochozoa</taxon>
        <taxon>Platyhelminthes</taxon>
        <taxon>Rhabditophora</taxon>
        <taxon>Macrostomorpha</taxon>
        <taxon>Macrostomida</taxon>
        <taxon>Macrostomidae</taxon>
        <taxon>Macrostomum</taxon>
    </lineage>
</organism>
<keyword evidence="4 7" id="KW-0472">Membrane</keyword>
<name>A0A267G5W4_9PLAT</name>
<feature type="region of interest" description="Disordered" evidence="8">
    <location>
        <begin position="299"/>
        <end position="402"/>
    </location>
</feature>
<dbReference type="Pfam" id="PF01529">
    <property type="entry name" value="DHHC"/>
    <property type="match status" value="1"/>
</dbReference>
<proteinExistence type="inferred from homology"/>
<evidence type="ECO:0000256" key="2">
    <source>
        <dbReference type="ARBA" id="ARBA00022692"/>
    </source>
</evidence>
<dbReference type="Proteomes" id="UP000215902">
    <property type="component" value="Unassembled WGS sequence"/>
</dbReference>
<dbReference type="EMBL" id="NIVC01000567">
    <property type="protein sequence ID" value="PAA80774.1"/>
    <property type="molecule type" value="Genomic_DNA"/>
</dbReference>